<dbReference type="PANTHER" id="PTHR10098">
    <property type="entry name" value="RAPSYN-RELATED"/>
    <property type="match status" value="1"/>
</dbReference>
<accession>A0A8H3AT22</accession>
<gene>
    <name evidence="2" type="ORF">RDB_LOCUS123583</name>
</gene>
<dbReference type="Gene3D" id="1.25.40.10">
    <property type="entry name" value="Tetratricopeptide repeat domain"/>
    <property type="match status" value="3"/>
</dbReference>
<dbReference type="InterPro" id="IPR024983">
    <property type="entry name" value="CHAT_dom"/>
</dbReference>
<dbReference type="InterPro" id="IPR011990">
    <property type="entry name" value="TPR-like_helical_dom_sf"/>
</dbReference>
<sequence length="981" mass="109744">MDGLEYEDPYEQGEFLRNRFLRFGKLEDIEKAIEYGNRALSLTPDGHPHMPIQFICLGAYYNDHFLRVGHLDDIEKAIDCNTRALGLTLVNDPNFPMVLGNLGASYVVRFQRLGEISDLEKSIEHSSHALALTSDAHPDLPRRYSDLGVSYGDRFQRLGELDDLEKSIEHYSRALTLTPDTHPDLPRRHAALGMSFINRYRRMGEIGDLEKSIEHNSRALALTPGAHPDLADRHADLGVSYEDRYRRTGELGDLEKSIEHKCHALALTPDTHPDLPRRHSALGVSYGDRFQRLGEIGDLEKLTEHFSRALTLTPDAHPDLPRRHATLGSSYTRRYRRMGELGDLEKSIEHNSRALALTPDGHPDLADRHAALGVSYEDRHRHTGEPDDLEKLAEHFSRALALTPDGHPHISSRYFNRAISAHRQYQHTGDPSHSRTSLASFRKASQLSNGAPRDAFDYAFRWAKIASKYSYLDPIDAFRATIDLLPHFIWLGATTTQRYHDLTLAENVAVQAAPAAIFISKYNLALEWLEHGRCVVWNQTLMLRSPVDNLASSHPFLADRIQSVAQELHHMNSHSTSSHSAADDPQHRHRLAREYNDLLAQARKLPGFEDFLQPKKANSLIQAARNGPVVVINCHGARCDALLILRGQDHISHLSLPNFTEQKARHARSEIEATLQRKGLRERGFRLKDAPPRKPDPNIGLVLADLWKDLIQPVLDHLGYLKDDPTDDLPHITWCPTGAVTFLPLHAAGDYDQPRSRVFDHVISSYTPTLAALLSSTPTVLNRAPQVLAIGQAETPGRSPLHGTTRELASLRAHTQDRAVYSQLIGSQATTTAVLDAMEQYDWVHLACHAHQNIVDPTKSGFYLHDGTLDLSAISQRTFRNKGLAFLSACQTATGDEKLPDEAIHLASGMMMAGYPSVIASMWSVMDDDAPLVADKVYAELMQDGKVGNGEAGRALHHAVAELREKVGEKAFGRWVPYIHI</sequence>
<comment type="caution">
    <text evidence="2">The sequence shown here is derived from an EMBL/GenBank/DDBJ whole genome shotgun (WGS) entry which is preliminary data.</text>
</comment>
<feature type="non-terminal residue" evidence="2">
    <location>
        <position position="1"/>
    </location>
</feature>
<dbReference type="SUPFAM" id="SSF81901">
    <property type="entry name" value="HCP-like"/>
    <property type="match status" value="1"/>
</dbReference>
<organism evidence="2 3">
    <name type="scientific">Rhizoctonia solani</name>
    <dbReference type="NCBI Taxonomy" id="456999"/>
    <lineage>
        <taxon>Eukaryota</taxon>
        <taxon>Fungi</taxon>
        <taxon>Dikarya</taxon>
        <taxon>Basidiomycota</taxon>
        <taxon>Agaricomycotina</taxon>
        <taxon>Agaricomycetes</taxon>
        <taxon>Cantharellales</taxon>
        <taxon>Ceratobasidiaceae</taxon>
        <taxon>Rhizoctonia</taxon>
    </lineage>
</organism>
<dbReference type="Proteomes" id="UP000663846">
    <property type="component" value="Unassembled WGS sequence"/>
</dbReference>
<evidence type="ECO:0000313" key="3">
    <source>
        <dbReference type="Proteomes" id="UP000663846"/>
    </source>
</evidence>
<dbReference type="SUPFAM" id="SSF48452">
    <property type="entry name" value="TPR-like"/>
    <property type="match status" value="1"/>
</dbReference>
<evidence type="ECO:0000313" key="2">
    <source>
        <dbReference type="EMBL" id="CAE6437786.1"/>
    </source>
</evidence>
<name>A0A8H3AT22_9AGAM</name>
<reference evidence="2" key="1">
    <citation type="submission" date="2021-01" db="EMBL/GenBank/DDBJ databases">
        <authorList>
            <person name="Kaushik A."/>
        </authorList>
    </citation>
    <scope>NUCLEOTIDE SEQUENCE</scope>
    <source>
        <strain evidence="2">AG1-1C</strain>
    </source>
</reference>
<proteinExistence type="predicted"/>
<dbReference type="EMBL" id="CAJMWS010000361">
    <property type="protein sequence ID" value="CAE6437786.1"/>
    <property type="molecule type" value="Genomic_DNA"/>
</dbReference>
<protein>
    <recommendedName>
        <fullName evidence="1">CHAT domain-containing protein</fullName>
    </recommendedName>
</protein>
<evidence type="ECO:0000259" key="1">
    <source>
        <dbReference type="Pfam" id="PF12770"/>
    </source>
</evidence>
<dbReference type="Pfam" id="PF12770">
    <property type="entry name" value="CHAT"/>
    <property type="match status" value="1"/>
</dbReference>
<dbReference type="AlphaFoldDB" id="A0A8H3AT22"/>
<feature type="domain" description="CHAT" evidence="1">
    <location>
        <begin position="703"/>
        <end position="968"/>
    </location>
</feature>